<protein>
    <submittedName>
        <fullName evidence="1">Uncharacterized protein</fullName>
    </submittedName>
</protein>
<dbReference type="EMBL" id="VSSQ01033876">
    <property type="protein sequence ID" value="MPM85618.1"/>
    <property type="molecule type" value="Genomic_DNA"/>
</dbReference>
<dbReference type="AlphaFoldDB" id="A0A645D992"/>
<name>A0A645D992_9ZZZZ</name>
<sequence>MQSNNVMDWNSYSKMTVGWSLPYVVTGEKTSTEITINPASTSGDCIVVPVPGSWNGSAFDEYFLLELFTPVGNNSDDWTDWSQSLGTGGVRMYHVDSRLYSFGSSDYENESYNGENVVKITGGQFIESIPTDTSSSQLLLACNNSYEAQAYGMYVASTSNHPLLALLQAGKTNTFGSTSSSARHGLSSADLFKTGNTFNFSNYSKFLNKNGTTPTTMDDGSAFPYTITFNSVSATSATITFTK</sequence>
<reference evidence="1" key="1">
    <citation type="submission" date="2019-08" db="EMBL/GenBank/DDBJ databases">
        <authorList>
            <person name="Kucharzyk K."/>
            <person name="Murdoch R.W."/>
            <person name="Higgins S."/>
            <person name="Loffler F."/>
        </authorList>
    </citation>
    <scope>NUCLEOTIDE SEQUENCE</scope>
</reference>
<comment type="caution">
    <text evidence="1">The sequence shown here is derived from an EMBL/GenBank/DDBJ whole genome shotgun (WGS) entry which is preliminary data.</text>
</comment>
<evidence type="ECO:0000313" key="1">
    <source>
        <dbReference type="EMBL" id="MPM85618.1"/>
    </source>
</evidence>
<proteinExistence type="predicted"/>
<gene>
    <name evidence="1" type="ORF">SDC9_132699</name>
</gene>
<accession>A0A645D992</accession>
<organism evidence="1">
    <name type="scientific">bioreactor metagenome</name>
    <dbReference type="NCBI Taxonomy" id="1076179"/>
    <lineage>
        <taxon>unclassified sequences</taxon>
        <taxon>metagenomes</taxon>
        <taxon>ecological metagenomes</taxon>
    </lineage>
</organism>